<feature type="domain" description="Tautomerase cis-CaaD-like" evidence="1">
    <location>
        <begin position="1"/>
        <end position="140"/>
    </location>
</feature>
<accession>A0A7D8ULI6</accession>
<gene>
    <name evidence="2" type="ORF">LCER1_G009022</name>
</gene>
<dbReference type="InterPro" id="IPR014347">
    <property type="entry name" value="Tautomerase/MIF_sf"/>
</dbReference>
<reference evidence="2 3" key="1">
    <citation type="submission" date="2018-05" db="EMBL/GenBank/DDBJ databases">
        <title>Whole genome sequencing for identification of molecular markers to develop diagnostic detection tools for the regulated plant pathogen Lachnellula willkommii.</title>
        <authorList>
            <person name="Giroux E."/>
            <person name="Bilodeau G."/>
        </authorList>
    </citation>
    <scope>NUCLEOTIDE SEQUENCE [LARGE SCALE GENOMIC DNA]</scope>
    <source>
        <strain evidence="2 3">CBS 625.97</strain>
    </source>
</reference>
<dbReference type="OrthoDB" id="2129288at2759"/>
<dbReference type="Proteomes" id="UP000481288">
    <property type="component" value="Unassembled WGS sequence"/>
</dbReference>
<keyword evidence="3" id="KW-1185">Reference proteome</keyword>
<proteinExistence type="predicted"/>
<protein>
    <recommendedName>
        <fullName evidence="1">Tautomerase cis-CaaD-like domain-containing protein</fullName>
    </recommendedName>
</protein>
<name>A0A7D8ULI6_9HELO</name>
<comment type="caution">
    <text evidence="2">The sequence shown here is derived from an EMBL/GenBank/DDBJ whole genome shotgun (WGS) entry which is preliminary data.</text>
</comment>
<evidence type="ECO:0000259" key="1">
    <source>
        <dbReference type="Pfam" id="PF14832"/>
    </source>
</evidence>
<organism evidence="2 3">
    <name type="scientific">Lachnellula cervina</name>
    <dbReference type="NCBI Taxonomy" id="1316786"/>
    <lineage>
        <taxon>Eukaryota</taxon>
        <taxon>Fungi</taxon>
        <taxon>Dikarya</taxon>
        <taxon>Ascomycota</taxon>
        <taxon>Pezizomycotina</taxon>
        <taxon>Leotiomycetes</taxon>
        <taxon>Helotiales</taxon>
        <taxon>Lachnaceae</taxon>
        <taxon>Lachnellula</taxon>
    </lineage>
</organism>
<evidence type="ECO:0000313" key="2">
    <source>
        <dbReference type="EMBL" id="TVY40702.1"/>
    </source>
</evidence>
<dbReference type="AlphaFoldDB" id="A0A7D8ULI6"/>
<dbReference type="EMBL" id="QGMG01002051">
    <property type="protein sequence ID" value="TVY40702.1"/>
    <property type="molecule type" value="Genomic_DNA"/>
</dbReference>
<dbReference type="InterPro" id="IPR028116">
    <property type="entry name" value="Cis-CaaD-like"/>
</dbReference>
<sequence>MPFIRFYTSPGQLTAAEKQDLATVFTARYAKAMPAFFATVMFHEIPEDSYFVGGVKTEGTFVRLTMEHIAINFDREEKGDQMSKNFLAFVGEELKNRFESRGWRWEFNILNTDKKYWRIQGFEMPPLDSETMKVWKTEQKASAWQ</sequence>
<evidence type="ECO:0000313" key="3">
    <source>
        <dbReference type="Proteomes" id="UP000481288"/>
    </source>
</evidence>
<dbReference type="Pfam" id="PF14832">
    <property type="entry name" value="Tautomerase_3"/>
    <property type="match status" value="1"/>
</dbReference>
<dbReference type="Gene3D" id="3.30.429.10">
    <property type="entry name" value="Macrophage Migration Inhibitory Factor"/>
    <property type="match status" value="1"/>
</dbReference>